<evidence type="ECO:0000313" key="2">
    <source>
        <dbReference type="EMBL" id="GFM36683.1"/>
    </source>
</evidence>
<keyword evidence="3" id="KW-1185">Reference proteome</keyword>
<evidence type="ECO:0000259" key="1">
    <source>
        <dbReference type="PROSITE" id="PS51832"/>
    </source>
</evidence>
<dbReference type="CDD" id="cd00077">
    <property type="entry name" value="HDc"/>
    <property type="match status" value="1"/>
</dbReference>
<dbReference type="Gene3D" id="1.10.3210.10">
    <property type="entry name" value="Hypothetical protein af1432"/>
    <property type="match status" value="1"/>
</dbReference>
<sequence length="365" mass="41491">MCAASSPIPDNIQEEYYQIAKPILESFPKYRPPVDLFEFKESVARLQPYCRKGVRLSNEQVEEVHRLCDDGNIFVSRADHPIYSKHIIKQLDLVLVDKNLKQGEIADVLMQALALRVNEFAEQPVMPVFQQLYADTMVFTEFLHQDRHRIKLFMRRLNREHSLAAHSVNSLAVGLWLFYESRSDYRRRDLDKVALSLLLHDIGMSKVPAFILQKSTPLKVEEKDKLTPHPLVGAKIAQKLGLGFDELQQAALEHHERLDGSGYPRKLKGEEISRLGRLVAVADSFSAMITRRGYATAMEPVDAARTLANDKKRYDERFSALLFHAFLTDAFRMSAAATSRPMVLENVPACGDEEEDIPPTGATEQ</sequence>
<dbReference type="AlphaFoldDB" id="A0A7J0BSI5"/>
<dbReference type="SMART" id="SM00471">
    <property type="entry name" value="HDc"/>
    <property type="match status" value="1"/>
</dbReference>
<reference evidence="2 3" key="1">
    <citation type="submission" date="2020-05" db="EMBL/GenBank/DDBJ databases">
        <title>Draft genome sequence of Desulfovibrio psychrotolerans JS1T.</title>
        <authorList>
            <person name="Ueno A."/>
            <person name="Tamazawa S."/>
            <person name="Tamamura S."/>
            <person name="Murakami T."/>
            <person name="Kiyama T."/>
            <person name="Inomata H."/>
            <person name="Amano Y."/>
            <person name="Miyakawa K."/>
            <person name="Tamaki H."/>
            <person name="Naganuma T."/>
            <person name="Kaneko K."/>
        </authorList>
    </citation>
    <scope>NUCLEOTIDE SEQUENCE [LARGE SCALE GENOMIC DNA]</scope>
    <source>
        <strain evidence="2 3">JS1</strain>
    </source>
</reference>
<gene>
    <name evidence="2" type="ORF">DSM19430T_13670</name>
</gene>
<feature type="domain" description="HD-GYP" evidence="1">
    <location>
        <begin position="121"/>
        <end position="339"/>
    </location>
</feature>
<dbReference type="InterPro" id="IPR003607">
    <property type="entry name" value="HD/PDEase_dom"/>
</dbReference>
<dbReference type="Pfam" id="PF13487">
    <property type="entry name" value="HD_5"/>
    <property type="match status" value="1"/>
</dbReference>
<dbReference type="GO" id="GO:0016787">
    <property type="term" value="F:hydrolase activity"/>
    <property type="evidence" value="ECO:0007669"/>
    <property type="project" value="UniProtKB-KW"/>
</dbReference>
<comment type="caution">
    <text evidence="2">The sequence shown here is derived from an EMBL/GenBank/DDBJ whole genome shotgun (WGS) entry which is preliminary data.</text>
</comment>
<dbReference type="EMBL" id="BLVP01000007">
    <property type="protein sequence ID" value="GFM36683.1"/>
    <property type="molecule type" value="Genomic_DNA"/>
</dbReference>
<dbReference type="RefSeq" id="WP_174409348.1">
    <property type="nucleotide sequence ID" value="NZ_BLVP01000007.1"/>
</dbReference>
<accession>A0A7J0BSI5</accession>
<protein>
    <submittedName>
        <fullName evidence="2">HD family phosphohydrolase</fullName>
    </submittedName>
</protein>
<dbReference type="InterPro" id="IPR037522">
    <property type="entry name" value="HD_GYP_dom"/>
</dbReference>
<proteinExistence type="predicted"/>
<organism evidence="2 3">
    <name type="scientific">Desulfovibrio psychrotolerans</name>
    <dbReference type="NCBI Taxonomy" id="415242"/>
    <lineage>
        <taxon>Bacteria</taxon>
        <taxon>Pseudomonadati</taxon>
        <taxon>Thermodesulfobacteriota</taxon>
        <taxon>Desulfovibrionia</taxon>
        <taxon>Desulfovibrionales</taxon>
        <taxon>Desulfovibrionaceae</taxon>
        <taxon>Desulfovibrio</taxon>
    </lineage>
</organism>
<dbReference type="PANTHER" id="PTHR43155:SF2">
    <property type="entry name" value="CYCLIC DI-GMP PHOSPHODIESTERASE PA4108"/>
    <property type="match status" value="1"/>
</dbReference>
<dbReference type="PANTHER" id="PTHR43155">
    <property type="entry name" value="CYCLIC DI-GMP PHOSPHODIESTERASE PA4108-RELATED"/>
    <property type="match status" value="1"/>
</dbReference>
<keyword evidence="2" id="KW-0378">Hydrolase</keyword>
<name>A0A7J0BSI5_9BACT</name>
<dbReference type="SUPFAM" id="SSF109604">
    <property type="entry name" value="HD-domain/PDEase-like"/>
    <property type="match status" value="1"/>
</dbReference>
<dbReference type="Proteomes" id="UP000503820">
    <property type="component" value="Unassembled WGS sequence"/>
</dbReference>
<dbReference type="PROSITE" id="PS51832">
    <property type="entry name" value="HD_GYP"/>
    <property type="match status" value="1"/>
</dbReference>
<evidence type="ECO:0000313" key="3">
    <source>
        <dbReference type="Proteomes" id="UP000503820"/>
    </source>
</evidence>